<dbReference type="GO" id="GO:0005509">
    <property type="term" value="F:calcium ion binding"/>
    <property type="evidence" value="ECO:0007669"/>
    <property type="project" value="InterPro"/>
</dbReference>
<name>A0A0S4KG28_BODSA</name>
<keyword evidence="1 4" id="KW-0349">Heme</keyword>
<dbReference type="PROSITE" id="PS00191">
    <property type="entry name" value="CYTOCHROME_B5_1"/>
    <property type="match status" value="1"/>
</dbReference>
<dbReference type="PROSITE" id="PS50222">
    <property type="entry name" value="EF_HAND_2"/>
    <property type="match status" value="1"/>
</dbReference>
<dbReference type="PANTHER" id="PTHR46237">
    <property type="entry name" value="CYTOCHROME B5 REDUCTASE 4 FAMILY MEMBER"/>
    <property type="match status" value="1"/>
</dbReference>
<dbReference type="OrthoDB" id="260519at2759"/>
<dbReference type="Proteomes" id="UP000051952">
    <property type="component" value="Unassembled WGS sequence"/>
</dbReference>
<proteinExistence type="inferred from homology"/>
<protein>
    <submittedName>
        <fullName evidence="8">NADPH-hemoprotein reductase, putative</fullName>
    </submittedName>
</protein>
<dbReference type="SUPFAM" id="SSF55856">
    <property type="entry name" value="Cytochrome b5-like heme/steroid binding domain"/>
    <property type="match status" value="1"/>
</dbReference>
<evidence type="ECO:0000256" key="1">
    <source>
        <dbReference type="ARBA" id="ARBA00022617"/>
    </source>
</evidence>
<dbReference type="PRINTS" id="PR00363">
    <property type="entry name" value="CYTOCHROMEB5"/>
</dbReference>
<dbReference type="GO" id="GO:0005737">
    <property type="term" value="C:cytoplasm"/>
    <property type="evidence" value="ECO:0007669"/>
    <property type="project" value="TreeGrafter"/>
</dbReference>
<dbReference type="EMBL" id="CYKH01000236">
    <property type="protein sequence ID" value="CUI12357.1"/>
    <property type="molecule type" value="Genomic_DNA"/>
</dbReference>
<keyword evidence="9" id="KW-1185">Reference proteome</keyword>
<dbReference type="PROSITE" id="PS50255">
    <property type="entry name" value="CYTOCHROME_B5_2"/>
    <property type="match status" value="1"/>
</dbReference>
<feature type="compositionally biased region" description="Low complexity" evidence="5">
    <location>
        <begin position="117"/>
        <end position="136"/>
    </location>
</feature>
<dbReference type="AlphaFoldDB" id="A0A0S4KG28"/>
<comment type="similarity">
    <text evidence="4">Belongs to the cytochrome b5 family.</text>
</comment>
<dbReference type="GO" id="GO:0004128">
    <property type="term" value="F:cytochrome-b5 reductase activity, acting on NAD(P)H"/>
    <property type="evidence" value="ECO:0007669"/>
    <property type="project" value="TreeGrafter"/>
</dbReference>
<dbReference type="VEuPathDB" id="TriTrypDB:BSAL_58750"/>
<dbReference type="InterPro" id="IPR018506">
    <property type="entry name" value="Cyt_B5_heme-BS"/>
</dbReference>
<reference evidence="9" key="1">
    <citation type="submission" date="2015-09" db="EMBL/GenBank/DDBJ databases">
        <authorList>
            <consortium name="Pathogen Informatics"/>
        </authorList>
    </citation>
    <scope>NUCLEOTIDE SEQUENCE [LARGE SCALE GENOMIC DNA]</scope>
    <source>
        <strain evidence="9">Lake Konstanz</strain>
    </source>
</reference>
<evidence type="ECO:0000256" key="2">
    <source>
        <dbReference type="ARBA" id="ARBA00022723"/>
    </source>
</evidence>
<dbReference type="InterPro" id="IPR051872">
    <property type="entry name" value="Cytochrome_b5/Flavoprotein_Rdt"/>
</dbReference>
<evidence type="ECO:0000256" key="5">
    <source>
        <dbReference type="SAM" id="MobiDB-lite"/>
    </source>
</evidence>
<dbReference type="InterPro" id="IPR036400">
    <property type="entry name" value="Cyt_B5-like_heme/steroid_sf"/>
</dbReference>
<evidence type="ECO:0000256" key="3">
    <source>
        <dbReference type="ARBA" id="ARBA00023004"/>
    </source>
</evidence>
<feature type="domain" description="EF-hand" evidence="6">
    <location>
        <begin position="220"/>
        <end position="255"/>
    </location>
</feature>
<feature type="domain" description="Cytochrome b5 heme-binding" evidence="7">
    <location>
        <begin position="32"/>
        <end position="108"/>
    </location>
</feature>
<dbReference type="InterPro" id="IPR002048">
    <property type="entry name" value="EF_hand_dom"/>
</dbReference>
<evidence type="ECO:0000313" key="9">
    <source>
        <dbReference type="Proteomes" id="UP000051952"/>
    </source>
</evidence>
<dbReference type="Gene3D" id="3.10.120.10">
    <property type="entry name" value="Cytochrome b5-like heme/steroid binding domain"/>
    <property type="match status" value="1"/>
</dbReference>
<gene>
    <name evidence="8" type="ORF">BSAL_58750</name>
</gene>
<evidence type="ECO:0000259" key="6">
    <source>
        <dbReference type="PROSITE" id="PS50222"/>
    </source>
</evidence>
<sequence length="281" mass="30745">MSKKDQASKGHNWKKRVKDWLLIPQSSTYGNPHNVSLDELAKHHTRTDCWMAIDGYVYDVSRFVPYHPGGPKILEMYAGRDATVPFSRNHMTSSVLSAIENFRVGRLLEGDEDVSEPATTAAPATTTSASQRTTASATPAVVPSVVVVPPSTSLLASSSPTTSASAKREADLAAAALIGLTRGQLEGVVQRSQLFRHLSPETVSSTIEEAVMSQTRGEVDDETALRELFSTLDTTSKGYVTRLALRDLLYRLEPDGVAEETLLRAPEQITFPVFLRLFKQL</sequence>
<dbReference type="GO" id="GO:0020037">
    <property type="term" value="F:heme binding"/>
    <property type="evidence" value="ECO:0007669"/>
    <property type="project" value="UniProtKB-UniRule"/>
</dbReference>
<dbReference type="PANTHER" id="PTHR46237:SF1">
    <property type="entry name" value="CYTOCHROME B5 REDUCTASE 4"/>
    <property type="match status" value="1"/>
</dbReference>
<dbReference type="InterPro" id="IPR001199">
    <property type="entry name" value="Cyt_B5-like_heme/steroid-bd"/>
</dbReference>
<keyword evidence="3 4" id="KW-0408">Iron</keyword>
<evidence type="ECO:0000256" key="4">
    <source>
        <dbReference type="RuleBase" id="RU362121"/>
    </source>
</evidence>
<organism evidence="8 9">
    <name type="scientific">Bodo saltans</name>
    <name type="common">Flagellated protozoan</name>
    <dbReference type="NCBI Taxonomy" id="75058"/>
    <lineage>
        <taxon>Eukaryota</taxon>
        <taxon>Discoba</taxon>
        <taxon>Euglenozoa</taxon>
        <taxon>Kinetoplastea</taxon>
        <taxon>Metakinetoplastina</taxon>
        <taxon>Eubodonida</taxon>
        <taxon>Bodonidae</taxon>
        <taxon>Bodo</taxon>
    </lineage>
</organism>
<evidence type="ECO:0000259" key="7">
    <source>
        <dbReference type="PROSITE" id="PS50255"/>
    </source>
</evidence>
<evidence type="ECO:0000313" key="8">
    <source>
        <dbReference type="EMBL" id="CUI12357.1"/>
    </source>
</evidence>
<feature type="region of interest" description="Disordered" evidence="5">
    <location>
        <begin position="113"/>
        <end position="136"/>
    </location>
</feature>
<dbReference type="SMART" id="SM01117">
    <property type="entry name" value="Cyt-b5"/>
    <property type="match status" value="1"/>
</dbReference>
<keyword evidence="2 4" id="KW-0479">Metal-binding</keyword>
<dbReference type="Pfam" id="PF00173">
    <property type="entry name" value="Cyt-b5"/>
    <property type="match status" value="1"/>
</dbReference>
<accession>A0A0S4KG28</accession>